<dbReference type="Proteomes" id="UP001220256">
    <property type="component" value="Unassembled WGS sequence"/>
</dbReference>
<keyword evidence="1" id="KW-0472">Membrane</keyword>
<reference evidence="2 3" key="1">
    <citation type="journal article" date="2023" name="IMA Fungus">
        <title>Comparative genomic study of the Penicillium genus elucidates a diverse pangenome and 15 lateral gene transfer events.</title>
        <authorList>
            <person name="Petersen C."/>
            <person name="Sorensen T."/>
            <person name="Nielsen M.R."/>
            <person name="Sondergaard T.E."/>
            <person name="Sorensen J.L."/>
            <person name="Fitzpatrick D.A."/>
            <person name="Frisvad J.C."/>
            <person name="Nielsen K.L."/>
        </authorList>
    </citation>
    <scope>NUCLEOTIDE SEQUENCE [LARGE SCALE GENOMIC DNA]</scope>
    <source>
        <strain evidence="2 3">IBT 3361</strain>
    </source>
</reference>
<feature type="transmembrane region" description="Helical" evidence="1">
    <location>
        <begin position="98"/>
        <end position="119"/>
    </location>
</feature>
<evidence type="ECO:0000313" key="3">
    <source>
        <dbReference type="Proteomes" id="UP001220256"/>
    </source>
</evidence>
<keyword evidence="3" id="KW-1185">Reference proteome</keyword>
<accession>A0ABQ8WME2</accession>
<dbReference type="EMBL" id="JAPVEB010000003">
    <property type="protein sequence ID" value="KAJ5271218.1"/>
    <property type="molecule type" value="Genomic_DNA"/>
</dbReference>
<protein>
    <submittedName>
        <fullName evidence="2">Uncharacterized protein</fullName>
    </submittedName>
</protein>
<comment type="caution">
    <text evidence="2">The sequence shown here is derived from an EMBL/GenBank/DDBJ whole genome shotgun (WGS) entry which is preliminary data.</text>
</comment>
<keyword evidence="1" id="KW-1133">Transmembrane helix</keyword>
<keyword evidence="1" id="KW-0812">Transmembrane</keyword>
<name>A0ABQ8WME2_PENCH</name>
<gene>
    <name evidence="2" type="ORF">N7505_006976</name>
</gene>
<feature type="transmembrane region" description="Helical" evidence="1">
    <location>
        <begin position="70"/>
        <end position="92"/>
    </location>
</feature>
<organism evidence="2 3">
    <name type="scientific">Penicillium chrysogenum</name>
    <name type="common">Penicillium notatum</name>
    <dbReference type="NCBI Taxonomy" id="5076"/>
    <lineage>
        <taxon>Eukaryota</taxon>
        <taxon>Fungi</taxon>
        <taxon>Dikarya</taxon>
        <taxon>Ascomycota</taxon>
        <taxon>Pezizomycotina</taxon>
        <taxon>Eurotiomycetes</taxon>
        <taxon>Eurotiomycetidae</taxon>
        <taxon>Eurotiales</taxon>
        <taxon>Aspergillaceae</taxon>
        <taxon>Penicillium</taxon>
        <taxon>Penicillium chrysogenum species complex</taxon>
    </lineage>
</organism>
<feature type="non-terminal residue" evidence="2">
    <location>
        <position position="1"/>
    </location>
</feature>
<proteinExistence type="predicted"/>
<evidence type="ECO:0000256" key="1">
    <source>
        <dbReference type="SAM" id="Phobius"/>
    </source>
</evidence>
<sequence length="379" mass="42411">SHPRLTVYTEWSNSVTAAAEAQNKVSYQDFDSADLAMRSFAPPAASMFLHHHQRLGKLQTWRCDAQKARFYAGSIVAGNFSLLCFISCYNHFHSVFSYPSSSAVILSALPLLFIGHLWCSNGLRARALLTVFGPIFYDFTFRFGKVMASSAVYTPAFYLVTHRANGILRNRPCNVVVFFQNHNHLRHTDGYTFVFLKIDDASKPSSHPEKQQASGVRNLETQTSLSALIGTPSKSPFKEEYLFKEGINTRKLLWPEQLEGHREIFPCSQKAKADGAGEIIPPMRKHLQSTNQEGDDFEAHENDKGHPSRICVQATLKHVVKLLHDNVYELASSLYGGRTEVQTPLRHAGWRDVADGLGDVLESLLPRISLSNYSSSTSC</sequence>
<evidence type="ECO:0000313" key="2">
    <source>
        <dbReference type="EMBL" id="KAJ5271218.1"/>
    </source>
</evidence>